<evidence type="ECO:0000256" key="1">
    <source>
        <dbReference type="SAM" id="MobiDB-lite"/>
    </source>
</evidence>
<dbReference type="EMBL" id="GG745328">
    <property type="protein sequence ID" value="KNE54519.1"/>
    <property type="molecule type" value="Genomic_DNA"/>
</dbReference>
<reference evidence="2 3" key="1">
    <citation type="submission" date="2009-11" db="EMBL/GenBank/DDBJ databases">
        <title>Annotation of Allomyces macrogynus ATCC 38327.</title>
        <authorList>
            <consortium name="The Broad Institute Genome Sequencing Platform"/>
            <person name="Russ C."/>
            <person name="Cuomo C."/>
            <person name="Burger G."/>
            <person name="Gray M.W."/>
            <person name="Holland P.W.H."/>
            <person name="King N."/>
            <person name="Lang F.B.F."/>
            <person name="Roger A.J."/>
            <person name="Ruiz-Trillo I."/>
            <person name="Young S.K."/>
            <person name="Zeng Q."/>
            <person name="Gargeya S."/>
            <person name="Fitzgerald M."/>
            <person name="Haas B."/>
            <person name="Abouelleil A."/>
            <person name="Alvarado L."/>
            <person name="Arachchi H.M."/>
            <person name="Berlin A."/>
            <person name="Chapman S.B."/>
            <person name="Gearin G."/>
            <person name="Goldberg J."/>
            <person name="Griggs A."/>
            <person name="Gujja S."/>
            <person name="Hansen M."/>
            <person name="Heiman D."/>
            <person name="Howarth C."/>
            <person name="Larimer J."/>
            <person name="Lui A."/>
            <person name="MacDonald P.J.P."/>
            <person name="McCowen C."/>
            <person name="Montmayeur A."/>
            <person name="Murphy C."/>
            <person name="Neiman D."/>
            <person name="Pearson M."/>
            <person name="Priest M."/>
            <person name="Roberts A."/>
            <person name="Saif S."/>
            <person name="Shea T."/>
            <person name="Sisk P."/>
            <person name="Stolte C."/>
            <person name="Sykes S."/>
            <person name="Wortman J."/>
            <person name="Nusbaum C."/>
            <person name="Birren B."/>
        </authorList>
    </citation>
    <scope>NUCLEOTIDE SEQUENCE [LARGE SCALE GENOMIC DNA]</scope>
    <source>
        <strain evidence="2 3">ATCC 38327</strain>
    </source>
</reference>
<accession>A0A0L0RWP4</accession>
<sequence length="266" mass="30488">MSLMPRRRTCALRLRTRRRRSSRDGVSWRRLRGGTTCSASAMLSNATQKRLPSSKCGRRASCLRMQSARCTRLRPRSSTSAAADKIDGNHGRDKHLRAQGRVRDHHGLQLPADAHVLDNGTGARGGQRTLFCFYLARQDGDRCCCFDLANSLTWMALTISPARSITRRPSLNLRKQRPSRSSPCGTCNRRPVPGPRRPGRRTRRATAHVTRRHCARQFHGFHERRRATHRDRCARTRMRRSRRTGCWWRMRARMCSDARACASRCA</sequence>
<feature type="compositionally biased region" description="Basic residues" evidence="1">
    <location>
        <begin position="197"/>
        <end position="209"/>
    </location>
</feature>
<protein>
    <submittedName>
        <fullName evidence="2">Uncharacterized protein</fullName>
    </submittedName>
</protein>
<name>A0A0L0RWP4_ALLM3</name>
<organism evidence="2 3">
    <name type="scientific">Allomyces macrogynus (strain ATCC 38327)</name>
    <name type="common">Allomyces javanicus var. macrogynus</name>
    <dbReference type="NCBI Taxonomy" id="578462"/>
    <lineage>
        <taxon>Eukaryota</taxon>
        <taxon>Fungi</taxon>
        <taxon>Fungi incertae sedis</taxon>
        <taxon>Blastocladiomycota</taxon>
        <taxon>Blastocladiomycetes</taxon>
        <taxon>Blastocladiales</taxon>
        <taxon>Blastocladiaceae</taxon>
        <taxon>Allomyces</taxon>
    </lineage>
</organism>
<dbReference type="AlphaFoldDB" id="A0A0L0RWP4"/>
<keyword evidence="3" id="KW-1185">Reference proteome</keyword>
<evidence type="ECO:0000313" key="2">
    <source>
        <dbReference type="EMBL" id="KNE54519.1"/>
    </source>
</evidence>
<dbReference type="VEuPathDB" id="FungiDB:AMAG_17679"/>
<gene>
    <name evidence="2" type="ORF">AMAG_17679</name>
</gene>
<reference evidence="3" key="2">
    <citation type="submission" date="2009-11" db="EMBL/GenBank/DDBJ databases">
        <title>The Genome Sequence of Allomyces macrogynus strain ATCC 38327.</title>
        <authorList>
            <consortium name="The Broad Institute Genome Sequencing Platform"/>
            <person name="Russ C."/>
            <person name="Cuomo C."/>
            <person name="Shea T."/>
            <person name="Young S.K."/>
            <person name="Zeng Q."/>
            <person name="Koehrsen M."/>
            <person name="Haas B."/>
            <person name="Borodovsky M."/>
            <person name="Guigo R."/>
            <person name="Alvarado L."/>
            <person name="Berlin A."/>
            <person name="Borenstein D."/>
            <person name="Chen Z."/>
            <person name="Engels R."/>
            <person name="Freedman E."/>
            <person name="Gellesch M."/>
            <person name="Goldberg J."/>
            <person name="Griggs A."/>
            <person name="Gujja S."/>
            <person name="Heiman D."/>
            <person name="Hepburn T."/>
            <person name="Howarth C."/>
            <person name="Jen D."/>
            <person name="Larson L."/>
            <person name="Lewis B."/>
            <person name="Mehta T."/>
            <person name="Park D."/>
            <person name="Pearson M."/>
            <person name="Roberts A."/>
            <person name="Saif S."/>
            <person name="Shenoy N."/>
            <person name="Sisk P."/>
            <person name="Stolte C."/>
            <person name="Sykes S."/>
            <person name="Walk T."/>
            <person name="White J."/>
            <person name="Yandava C."/>
            <person name="Burger G."/>
            <person name="Gray M.W."/>
            <person name="Holland P.W.H."/>
            <person name="King N."/>
            <person name="Lang F.B.F."/>
            <person name="Roger A.J."/>
            <person name="Ruiz-Trillo I."/>
            <person name="Lander E."/>
            <person name="Nusbaum C."/>
        </authorList>
    </citation>
    <scope>NUCLEOTIDE SEQUENCE [LARGE SCALE GENOMIC DNA]</scope>
    <source>
        <strain evidence="3">ATCC 38327</strain>
    </source>
</reference>
<proteinExistence type="predicted"/>
<feature type="region of interest" description="Disordered" evidence="1">
    <location>
        <begin position="172"/>
        <end position="209"/>
    </location>
</feature>
<dbReference type="Proteomes" id="UP000054350">
    <property type="component" value="Unassembled WGS sequence"/>
</dbReference>
<evidence type="ECO:0000313" key="3">
    <source>
        <dbReference type="Proteomes" id="UP000054350"/>
    </source>
</evidence>